<feature type="domain" description="Nbr1 FW" evidence="3">
    <location>
        <begin position="206"/>
        <end position="300"/>
    </location>
</feature>
<dbReference type="Proteomes" id="UP001500689">
    <property type="component" value="Unassembled WGS sequence"/>
</dbReference>
<comment type="caution">
    <text evidence="4">The sequence shown here is derived from an EMBL/GenBank/DDBJ whole genome shotgun (WGS) entry which is preliminary data.</text>
</comment>
<feature type="region of interest" description="Disordered" evidence="1">
    <location>
        <begin position="91"/>
        <end position="137"/>
    </location>
</feature>
<evidence type="ECO:0000259" key="3">
    <source>
        <dbReference type="Pfam" id="PF16158"/>
    </source>
</evidence>
<dbReference type="CDD" id="cd14947">
    <property type="entry name" value="NBR1_like"/>
    <property type="match status" value="1"/>
</dbReference>
<accession>A0ABP6VVC7</accession>
<evidence type="ECO:0000256" key="1">
    <source>
        <dbReference type="SAM" id="MobiDB-lite"/>
    </source>
</evidence>
<dbReference type="Pfam" id="PF16158">
    <property type="entry name" value="N_BRCA1_IG"/>
    <property type="match status" value="1"/>
</dbReference>
<dbReference type="PANTHER" id="PTHR20930:SF0">
    <property type="entry name" value="PROTEIN ILRUN"/>
    <property type="match status" value="1"/>
</dbReference>
<dbReference type="InterPro" id="IPR032350">
    <property type="entry name" value="Nbr1_FW"/>
</dbReference>
<keyword evidence="2" id="KW-0812">Transmembrane</keyword>
<dbReference type="Gene3D" id="2.60.40.10">
    <property type="entry name" value="Immunoglobulins"/>
    <property type="match status" value="1"/>
</dbReference>
<sequence length="311" mass="33082">MADGADDPGRSPAQVLSAELAALRRKAGNPSFRKMAERSGRISHATLHEAVRGTRFPSWDTTREFVRACDSDELPWRLRWEELKGLPLVADAEPDAAKRTEPQANTPPDTEPDTAPSGTPSAASGPEPAVVSPVGDGVEPVISSAPAAGFRPRRLSRRKYALAMAAVVVLVLGAVAAVVVPKLGTSTGDVGARIPGDNSRFVTDVTVPDGTTIHVGETVQKVWEIENSGSVPWHERYLQRMDLPPAPGSCRTPDRVLVGDTAPGEHVMVSVPVTAADHPGSCWIGWKMVDSSGAQLFTTRRPVYVLVTVAP</sequence>
<reference evidence="5" key="1">
    <citation type="journal article" date="2019" name="Int. J. Syst. Evol. Microbiol.">
        <title>The Global Catalogue of Microorganisms (GCM) 10K type strain sequencing project: providing services to taxonomists for standard genome sequencing and annotation.</title>
        <authorList>
            <consortium name="The Broad Institute Genomics Platform"/>
            <consortium name="The Broad Institute Genome Sequencing Center for Infectious Disease"/>
            <person name="Wu L."/>
            <person name="Ma J."/>
        </authorList>
    </citation>
    <scope>NUCLEOTIDE SEQUENCE [LARGE SCALE GENOMIC DNA]</scope>
    <source>
        <strain evidence="5">JCM 16898</strain>
    </source>
</reference>
<keyword evidence="5" id="KW-1185">Reference proteome</keyword>
<dbReference type="InterPro" id="IPR013783">
    <property type="entry name" value="Ig-like_fold"/>
</dbReference>
<gene>
    <name evidence="4" type="ORF">GCM10022222_24470</name>
</gene>
<name>A0ABP6VVC7_9PSEU</name>
<organism evidence="4 5">
    <name type="scientific">Amycolatopsis ultiminotia</name>
    <dbReference type="NCBI Taxonomy" id="543629"/>
    <lineage>
        <taxon>Bacteria</taxon>
        <taxon>Bacillati</taxon>
        <taxon>Actinomycetota</taxon>
        <taxon>Actinomycetes</taxon>
        <taxon>Pseudonocardiales</taxon>
        <taxon>Pseudonocardiaceae</taxon>
        <taxon>Amycolatopsis</taxon>
    </lineage>
</organism>
<evidence type="ECO:0000256" key="2">
    <source>
        <dbReference type="SAM" id="Phobius"/>
    </source>
</evidence>
<proteinExistence type="predicted"/>
<evidence type="ECO:0000313" key="4">
    <source>
        <dbReference type="EMBL" id="GAA3539928.1"/>
    </source>
</evidence>
<evidence type="ECO:0000313" key="5">
    <source>
        <dbReference type="Proteomes" id="UP001500689"/>
    </source>
</evidence>
<dbReference type="PANTHER" id="PTHR20930">
    <property type="entry name" value="OVARIAN CARCINOMA ANTIGEN CA125-RELATED"/>
    <property type="match status" value="1"/>
</dbReference>
<keyword evidence="2" id="KW-0472">Membrane</keyword>
<keyword evidence="2" id="KW-1133">Transmembrane helix</keyword>
<protein>
    <recommendedName>
        <fullName evidence="3">Nbr1 FW domain-containing protein</fullName>
    </recommendedName>
</protein>
<dbReference type="EMBL" id="BAAAZN010000004">
    <property type="protein sequence ID" value="GAA3539928.1"/>
    <property type="molecule type" value="Genomic_DNA"/>
</dbReference>
<feature type="transmembrane region" description="Helical" evidence="2">
    <location>
        <begin position="160"/>
        <end position="180"/>
    </location>
</feature>
<dbReference type="RefSeq" id="WP_344858760.1">
    <property type="nucleotide sequence ID" value="NZ_BAAAZN010000004.1"/>
</dbReference>